<evidence type="ECO:0000313" key="3">
    <source>
        <dbReference type="EMBL" id="CAL8068280.1"/>
    </source>
</evidence>
<evidence type="ECO:0000256" key="1">
    <source>
        <dbReference type="SAM" id="Phobius"/>
    </source>
</evidence>
<dbReference type="Proteomes" id="UP001642540">
    <property type="component" value="Unassembled WGS sequence"/>
</dbReference>
<evidence type="ECO:0000313" key="4">
    <source>
        <dbReference type="Proteomes" id="UP001642540"/>
    </source>
</evidence>
<feature type="signal peptide" evidence="2">
    <location>
        <begin position="1"/>
        <end position="23"/>
    </location>
</feature>
<keyword evidence="1" id="KW-0812">Transmembrane</keyword>
<evidence type="ECO:0000256" key="2">
    <source>
        <dbReference type="SAM" id="SignalP"/>
    </source>
</evidence>
<keyword evidence="2" id="KW-0732">Signal</keyword>
<name>A0ABP1PHY4_9HEXA</name>
<proteinExistence type="predicted"/>
<accession>A0ABP1PHY4</accession>
<dbReference type="EMBL" id="CAXLJM020000001">
    <property type="protein sequence ID" value="CAL8068280.1"/>
    <property type="molecule type" value="Genomic_DNA"/>
</dbReference>
<reference evidence="3 4" key="1">
    <citation type="submission" date="2024-08" db="EMBL/GenBank/DDBJ databases">
        <authorList>
            <person name="Cucini C."/>
            <person name="Frati F."/>
        </authorList>
    </citation>
    <scope>NUCLEOTIDE SEQUENCE [LARGE SCALE GENOMIC DNA]</scope>
</reference>
<feature type="transmembrane region" description="Helical" evidence="1">
    <location>
        <begin position="284"/>
        <end position="302"/>
    </location>
</feature>
<sequence>MAILKYYLSTLFLLMLFSPLTFSQPQPKAPEEYDYKDGTCKNTTLPKRWKYLKWHEDLLDTHLYKRETRFPSYVGYPCNVQLYNDFYKRFQRKLLTCPFARGLEAEFEEYKLILYNHSGNFSLLDNWNVNLTAKLLDPLVFQYVCFSRQWERCVKLPNIDLATFNGSCNGVCECWDQIPVNPSLYPKNPKDPRWRPEKHPPNQTLQLGVRCGVKAGGICFSRWEPSCQRTTNVSDSEVEKDYRPKDLFFQCESNAGCHERQRICECAIGHQCEGDNKGGKLGRGFVWGEFLISILGLFIVMFL</sequence>
<comment type="caution">
    <text evidence="3">The sequence shown here is derived from an EMBL/GenBank/DDBJ whole genome shotgun (WGS) entry which is preliminary data.</text>
</comment>
<gene>
    <name evidence="3" type="ORF">ODALV1_LOCUS193</name>
</gene>
<feature type="chain" id="PRO_5046064830" evidence="2">
    <location>
        <begin position="24"/>
        <end position="303"/>
    </location>
</feature>
<keyword evidence="4" id="KW-1185">Reference proteome</keyword>
<protein>
    <submittedName>
        <fullName evidence="3">Uncharacterized protein</fullName>
    </submittedName>
</protein>
<keyword evidence="1" id="KW-0472">Membrane</keyword>
<keyword evidence="1" id="KW-1133">Transmembrane helix</keyword>
<organism evidence="3 4">
    <name type="scientific">Orchesella dallaii</name>
    <dbReference type="NCBI Taxonomy" id="48710"/>
    <lineage>
        <taxon>Eukaryota</taxon>
        <taxon>Metazoa</taxon>
        <taxon>Ecdysozoa</taxon>
        <taxon>Arthropoda</taxon>
        <taxon>Hexapoda</taxon>
        <taxon>Collembola</taxon>
        <taxon>Entomobryomorpha</taxon>
        <taxon>Entomobryoidea</taxon>
        <taxon>Orchesellidae</taxon>
        <taxon>Orchesellinae</taxon>
        <taxon>Orchesella</taxon>
    </lineage>
</organism>